<evidence type="ECO:0000313" key="18">
    <source>
        <dbReference type="EMBL" id="CCD29540.1"/>
    </source>
</evidence>
<dbReference type="AlphaFoldDB" id="G2J9U3"/>
<comment type="cofactor">
    <cofactor evidence="14 15">
        <name>Mn(2+)</name>
        <dbReference type="ChEBI" id="CHEBI:29035"/>
    </cofactor>
    <cofactor evidence="14 15">
        <name>Mg(2+)</name>
        <dbReference type="ChEBI" id="CHEBI:18420"/>
    </cofactor>
    <text evidence="14 15">Manganese or magnesium. Binds 1 divalent metal ion per monomer in the absence of substrate. May bind a second metal ion after substrate binding.</text>
</comment>
<evidence type="ECO:0000256" key="3">
    <source>
        <dbReference type="ARBA" id="ARBA00004065"/>
    </source>
</evidence>
<comment type="cofactor">
    <cofactor evidence="2">
        <name>Mg(2+)</name>
        <dbReference type="ChEBI" id="CHEBI:18420"/>
    </cofactor>
</comment>
<dbReference type="CDD" id="cd07182">
    <property type="entry name" value="RNase_HII_bacteria_HII_like"/>
    <property type="match status" value="1"/>
</dbReference>
<feature type="binding site" evidence="14 15">
    <location>
        <position position="9"/>
    </location>
    <ligand>
        <name>a divalent metal cation</name>
        <dbReference type="ChEBI" id="CHEBI:60240"/>
    </ligand>
</feature>
<feature type="binding site" evidence="14 15">
    <location>
        <position position="100"/>
    </location>
    <ligand>
        <name>a divalent metal cation</name>
        <dbReference type="ChEBI" id="CHEBI:60240"/>
    </ligand>
</feature>
<dbReference type="NCBIfam" id="NF000596">
    <property type="entry name" value="PRK00015.1-4"/>
    <property type="match status" value="1"/>
</dbReference>
<dbReference type="GO" id="GO:0004523">
    <property type="term" value="F:RNA-DNA hybrid ribonuclease activity"/>
    <property type="evidence" value="ECO:0007669"/>
    <property type="project" value="UniProtKB-UniRule"/>
</dbReference>
<dbReference type="PANTHER" id="PTHR10954">
    <property type="entry name" value="RIBONUCLEASE H2 SUBUNIT A"/>
    <property type="match status" value="1"/>
</dbReference>
<evidence type="ECO:0000256" key="12">
    <source>
        <dbReference type="ARBA" id="ARBA00022801"/>
    </source>
</evidence>
<reference evidence="18 19" key="1">
    <citation type="submission" date="2011-08" db="EMBL/GenBank/DDBJ databases">
        <title>The genome of the obligate endobacterium of an arbuscular mycorrhizal fungus reveals an interphylum network of nutritional interactions.</title>
        <authorList>
            <person name="Ghignone S."/>
            <person name="Salvioli A."/>
            <person name="Anca I."/>
            <person name="Lumini E."/>
            <person name="Ortu G."/>
            <person name="Petiti L."/>
            <person name="Cruveiller S."/>
            <person name="Bianciotto V."/>
            <person name="Piffanelli P."/>
            <person name="Lanfranco L."/>
            <person name="Bonfante P."/>
        </authorList>
    </citation>
    <scope>NUCLEOTIDE SEQUENCE [LARGE SCALE GENOMIC DNA]</scope>
    <source>
        <strain evidence="18 19">BEG34</strain>
    </source>
</reference>
<evidence type="ECO:0000256" key="13">
    <source>
        <dbReference type="ARBA" id="ARBA00023211"/>
    </source>
</evidence>
<dbReference type="PROSITE" id="PS51975">
    <property type="entry name" value="RNASE_H_2"/>
    <property type="match status" value="1"/>
</dbReference>
<dbReference type="Proteomes" id="UP000054051">
    <property type="component" value="Unassembled WGS sequence"/>
</dbReference>
<feature type="domain" description="RNase H type-2" evidence="17">
    <location>
        <begin position="2"/>
        <end position="191"/>
    </location>
</feature>
<keyword evidence="12 14" id="KW-0378">Hydrolase</keyword>
<dbReference type="GO" id="GO:0030145">
    <property type="term" value="F:manganese ion binding"/>
    <property type="evidence" value="ECO:0007669"/>
    <property type="project" value="UniProtKB-UniRule"/>
</dbReference>
<evidence type="ECO:0000256" key="4">
    <source>
        <dbReference type="ARBA" id="ARBA00004496"/>
    </source>
</evidence>
<dbReference type="GO" id="GO:0005737">
    <property type="term" value="C:cytoplasm"/>
    <property type="evidence" value="ECO:0007669"/>
    <property type="project" value="UniProtKB-SubCell"/>
</dbReference>
<sequence>MNIECGVDEAGRGPLAGPVVAAAVILDETAPIHGLADSKTLSAQKRAALFELICARARAYCIASASVEEIDRLNILNATLLAMRRAVETLAIRPTLAQIDGNRCPPLNIRAQAIVRGDAHIPAISAASILAKVARDRMLLELHAQYPEYGFDRHAGYGTRAHLAALQRYGPCVHHRRSFAPVRALLKHSHLV</sequence>
<dbReference type="HAMAP" id="MF_00052_B">
    <property type="entry name" value="RNase_HII_B"/>
    <property type="match status" value="1"/>
</dbReference>
<comment type="catalytic activity">
    <reaction evidence="1 14 15 16">
        <text>Endonucleolytic cleavage to 5'-phosphomonoester.</text>
        <dbReference type="EC" id="3.1.26.4"/>
    </reaction>
</comment>
<evidence type="ECO:0000256" key="11">
    <source>
        <dbReference type="ARBA" id="ARBA00022759"/>
    </source>
</evidence>
<dbReference type="STRING" id="1070319.CAGGBEG34_250042"/>
<comment type="subcellular location">
    <subcellularLocation>
        <location evidence="4 14">Cytoplasm</location>
    </subcellularLocation>
</comment>
<comment type="similarity">
    <text evidence="5 14 16">Belongs to the RNase HII family.</text>
</comment>
<evidence type="ECO:0000256" key="1">
    <source>
        <dbReference type="ARBA" id="ARBA00000077"/>
    </source>
</evidence>
<dbReference type="EC" id="3.1.26.4" evidence="6 14"/>
<dbReference type="GO" id="GO:0003723">
    <property type="term" value="F:RNA binding"/>
    <property type="evidence" value="ECO:0007669"/>
    <property type="project" value="UniProtKB-UniRule"/>
</dbReference>
<dbReference type="FunFam" id="3.30.420.10:FF:000006">
    <property type="entry name" value="Ribonuclease HII"/>
    <property type="match status" value="1"/>
</dbReference>
<keyword evidence="10 14" id="KW-0479">Metal-binding</keyword>
<dbReference type="GO" id="GO:0043137">
    <property type="term" value="P:DNA replication, removal of RNA primer"/>
    <property type="evidence" value="ECO:0007669"/>
    <property type="project" value="TreeGrafter"/>
</dbReference>
<evidence type="ECO:0000256" key="8">
    <source>
        <dbReference type="ARBA" id="ARBA00022490"/>
    </source>
</evidence>
<keyword evidence="13 14" id="KW-0464">Manganese</keyword>
<proteinExistence type="inferred from homology"/>
<evidence type="ECO:0000256" key="10">
    <source>
        <dbReference type="ARBA" id="ARBA00022723"/>
    </source>
</evidence>
<keyword evidence="19" id="KW-1185">Reference proteome</keyword>
<evidence type="ECO:0000256" key="14">
    <source>
        <dbReference type="HAMAP-Rule" id="MF_00052"/>
    </source>
</evidence>
<dbReference type="OrthoDB" id="9803420at2"/>
<evidence type="ECO:0000256" key="2">
    <source>
        <dbReference type="ARBA" id="ARBA00001946"/>
    </source>
</evidence>
<evidence type="ECO:0000256" key="15">
    <source>
        <dbReference type="PROSITE-ProRule" id="PRU01319"/>
    </source>
</evidence>
<keyword evidence="9 14" id="KW-0540">Nuclease</keyword>
<dbReference type="PANTHER" id="PTHR10954:SF18">
    <property type="entry name" value="RIBONUCLEASE HII"/>
    <property type="match status" value="1"/>
</dbReference>
<dbReference type="eggNOG" id="COG0164">
    <property type="taxonomic scope" value="Bacteria"/>
</dbReference>
<dbReference type="InterPro" id="IPR036397">
    <property type="entry name" value="RNaseH_sf"/>
</dbReference>
<evidence type="ECO:0000256" key="7">
    <source>
        <dbReference type="ARBA" id="ARBA00019179"/>
    </source>
</evidence>
<evidence type="ECO:0000256" key="5">
    <source>
        <dbReference type="ARBA" id="ARBA00007383"/>
    </source>
</evidence>
<dbReference type="SUPFAM" id="SSF53098">
    <property type="entry name" value="Ribonuclease H-like"/>
    <property type="match status" value="1"/>
</dbReference>
<evidence type="ECO:0000256" key="16">
    <source>
        <dbReference type="RuleBase" id="RU003515"/>
    </source>
</evidence>
<dbReference type="GO" id="GO:0032299">
    <property type="term" value="C:ribonuclease H2 complex"/>
    <property type="evidence" value="ECO:0007669"/>
    <property type="project" value="TreeGrafter"/>
</dbReference>
<dbReference type="GO" id="GO:0006298">
    <property type="term" value="P:mismatch repair"/>
    <property type="evidence" value="ECO:0007669"/>
    <property type="project" value="TreeGrafter"/>
</dbReference>
<dbReference type="InterPro" id="IPR001352">
    <property type="entry name" value="RNase_HII/HIII"/>
</dbReference>
<feature type="binding site" evidence="14 15">
    <location>
        <position position="8"/>
    </location>
    <ligand>
        <name>a divalent metal cation</name>
        <dbReference type="ChEBI" id="CHEBI:60240"/>
    </ligand>
</feature>
<accession>G2J9U3</accession>
<dbReference type="InterPro" id="IPR012337">
    <property type="entry name" value="RNaseH-like_sf"/>
</dbReference>
<evidence type="ECO:0000259" key="17">
    <source>
        <dbReference type="PROSITE" id="PS51975"/>
    </source>
</evidence>
<protein>
    <recommendedName>
        <fullName evidence="7 14">Ribonuclease HII</fullName>
        <shortName evidence="14">RNase HII</shortName>
        <ecNumber evidence="6 14">3.1.26.4</ecNumber>
    </recommendedName>
</protein>
<dbReference type="InterPro" id="IPR022898">
    <property type="entry name" value="RNase_HII"/>
</dbReference>
<gene>
    <name evidence="14 18" type="primary">rnhB</name>
    <name evidence="18" type="ORF">CAGGBEG34_250042</name>
</gene>
<keyword evidence="8 14" id="KW-0963">Cytoplasm</keyword>
<comment type="caution">
    <text evidence="18">The sequence shown here is derived from an EMBL/GenBank/DDBJ whole genome shotgun (WGS) entry which is preliminary data.</text>
</comment>
<comment type="function">
    <text evidence="3 14 16">Endonuclease that specifically degrades the RNA of RNA-DNA hybrids.</text>
</comment>
<dbReference type="EMBL" id="CAFB01000042">
    <property type="protein sequence ID" value="CCD29540.1"/>
    <property type="molecule type" value="Genomic_DNA"/>
</dbReference>
<dbReference type="NCBIfam" id="NF000595">
    <property type="entry name" value="PRK00015.1-3"/>
    <property type="match status" value="1"/>
</dbReference>
<dbReference type="Gene3D" id="3.30.420.10">
    <property type="entry name" value="Ribonuclease H-like superfamily/Ribonuclease H"/>
    <property type="match status" value="1"/>
</dbReference>
<evidence type="ECO:0000256" key="9">
    <source>
        <dbReference type="ARBA" id="ARBA00022722"/>
    </source>
</evidence>
<name>G2J9U3_9BURK</name>
<dbReference type="InterPro" id="IPR024567">
    <property type="entry name" value="RNase_HII/HIII_dom"/>
</dbReference>
<organism evidence="18 19">
    <name type="scientific">Candidatus Glomeribacter gigasporarum BEG34</name>
    <dbReference type="NCBI Taxonomy" id="1070319"/>
    <lineage>
        <taxon>Bacteria</taxon>
        <taxon>Pseudomonadati</taxon>
        <taxon>Pseudomonadota</taxon>
        <taxon>Betaproteobacteria</taxon>
        <taxon>Burkholderiales</taxon>
        <taxon>Burkholderiaceae</taxon>
        <taxon>Candidatus Glomeribacter</taxon>
    </lineage>
</organism>
<evidence type="ECO:0000313" key="19">
    <source>
        <dbReference type="Proteomes" id="UP000054051"/>
    </source>
</evidence>
<dbReference type="Pfam" id="PF01351">
    <property type="entry name" value="RNase_HII"/>
    <property type="match status" value="1"/>
</dbReference>
<keyword evidence="11 14" id="KW-0255">Endonuclease</keyword>
<evidence type="ECO:0000256" key="6">
    <source>
        <dbReference type="ARBA" id="ARBA00012180"/>
    </source>
</evidence>